<sequence>MDRNNILTKDDLKNLSKSLINLINKINNNAEKNNGNKSISPYVDIFRKGDNALLSVRLESTHPSREKVI</sequence>
<organism evidence="1 2">
    <name type="scientific">Apilactobacillus micheneri</name>
    <dbReference type="NCBI Taxonomy" id="1899430"/>
    <lineage>
        <taxon>Bacteria</taxon>
        <taxon>Bacillati</taxon>
        <taxon>Bacillota</taxon>
        <taxon>Bacilli</taxon>
        <taxon>Lactobacillales</taxon>
        <taxon>Lactobacillaceae</taxon>
        <taxon>Apilactobacillus</taxon>
    </lineage>
</organism>
<dbReference type="GeneID" id="58108341"/>
<name>A0A9Q8IM78_9LACO</name>
<evidence type="ECO:0000313" key="1">
    <source>
        <dbReference type="EMBL" id="TPR44133.1"/>
    </source>
</evidence>
<evidence type="ECO:0000313" key="2">
    <source>
        <dbReference type="Proteomes" id="UP000784700"/>
    </source>
</evidence>
<reference evidence="1" key="1">
    <citation type="submission" date="2018-08" db="EMBL/GenBank/DDBJ databases">
        <title>Comparative genomics of wild bee and flower associated Lactobacillus reveals potential adaptation to the bee host.</title>
        <authorList>
            <person name="Vuong H.Q."/>
            <person name="Mcfrederick Q.S."/>
        </authorList>
    </citation>
    <scope>NUCLEOTIDE SEQUENCE</scope>
    <source>
        <strain evidence="1">HV_63</strain>
    </source>
</reference>
<dbReference type="AlphaFoldDB" id="A0A9Q8IM78"/>
<accession>A0A9Q8IM78</accession>
<gene>
    <name evidence="1" type="ORF">DY130_03585</name>
</gene>
<dbReference type="EMBL" id="QUBG01000003">
    <property type="protein sequence ID" value="TPR44133.1"/>
    <property type="molecule type" value="Genomic_DNA"/>
</dbReference>
<comment type="caution">
    <text evidence="1">The sequence shown here is derived from an EMBL/GenBank/DDBJ whole genome shotgun (WGS) entry which is preliminary data.</text>
</comment>
<dbReference type="RefSeq" id="WP_140934414.1">
    <property type="nucleotide sequence ID" value="NZ_QUBF01000003.1"/>
</dbReference>
<proteinExistence type="predicted"/>
<protein>
    <submittedName>
        <fullName evidence="1">Uncharacterized protein</fullName>
    </submittedName>
</protein>
<dbReference type="Proteomes" id="UP000784700">
    <property type="component" value="Unassembled WGS sequence"/>
</dbReference>